<reference evidence="2" key="1">
    <citation type="submission" date="2022-07" db="EMBL/GenBank/DDBJ databases">
        <title>Genome Sequence of Physisporinus lineatus.</title>
        <authorList>
            <person name="Buettner E."/>
        </authorList>
    </citation>
    <scope>NUCLEOTIDE SEQUENCE</scope>
    <source>
        <strain evidence="2">VT162</strain>
    </source>
</reference>
<comment type="caution">
    <text evidence="2">The sequence shown here is derived from an EMBL/GenBank/DDBJ whole genome shotgun (WGS) entry which is preliminary data.</text>
</comment>
<accession>A0AAD5UVL7</accession>
<gene>
    <name evidence="2" type="ORF">NLI96_g10326</name>
</gene>
<dbReference type="EMBL" id="JANAWD010000577">
    <property type="protein sequence ID" value="KAJ3477636.1"/>
    <property type="molecule type" value="Genomic_DNA"/>
</dbReference>
<evidence type="ECO:0000256" key="1">
    <source>
        <dbReference type="SAM" id="SignalP"/>
    </source>
</evidence>
<evidence type="ECO:0000313" key="3">
    <source>
        <dbReference type="Proteomes" id="UP001212997"/>
    </source>
</evidence>
<protein>
    <submittedName>
        <fullName evidence="2">Uncharacterized protein</fullName>
    </submittedName>
</protein>
<dbReference type="Proteomes" id="UP001212997">
    <property type="component" value="Unassembled WGS sequence"/>
</dbReference>
<name>A0AAD5UVL7_9APHY</name>
<sequence length="120" mass="12566">MQLKVPMILALTLTGVGLASAQATCDLCGASCPAGDTCQSFDISGILDNSTVQAILRLLGIVAPDIPAGTTVTVWLSPLVSVYNVYADTSIMVGVHPVLEFRLNHSFSIWVDVGCTGLRT</sequence>
<keyword evidence="1" id="KW-0732">Signal</keyword>
<proteinExistence type="predicted"/>
<feature type="chain" id="PRO_5042005184" evidence="1">
    <location>
        <begin position="22"/>
        <end position="120"/>
    </location>
</feature>
<evidence type="ECO:0000313" key="2">
    <source>
        <dbReference type="EMBL" id="KAJ3477636.1"/>
    </source>
</evidence>
<dbReference type="AlphaFoldDB" id="A0AAD5UVL7"/>
<organism evidence="2 3">
    <name type="scientific">Meripilus lineatus</name>
    <dbReference type="NCBI Taxonomy" id="2056292"/>
    <lineage>
        <taxon>Eukaryota</taxon>
        <taxon>Fungi</taxon>
        <taxon>Dikarya</taxon>
        <taxon>Basidiomycota</taxon>
        <taxon>Agaricomycotina</taxon>
        <taxon>Agaricomycetes</taxon>
        <taxon>Polyporales</taxon>
        <taxon>Meripilaceae</taxon>
        <taxon>Meripilus</taxon>
    </lineage>
</organism>
<keyword evidence="3" id="KW-1185">Reference proteome</keyword>
<feature type="signal peptide" evidence="1">
    <location>
        <begin position="1"/>
        <end position="21"/>
    </location>
</feature>